<evidence type="ECO:0000256" key="2">
    <source>
        <dbReference type="ARBA" id="ARBA00006671"/>
    </source>
</evidence>
<accession>A0A379F844</accession>
<keyword evidence="3" id="KW-0732">Signal</keyword>
<evidence type="ECO:0000256" key="1">
    <source>
        <dbReference type="ARBA" id="ARBA00004561"/>
    </source>
</evidence>
<dbReference type="Gene3D" id="2.60.40.1090">
    <property type="entry name" value="Fimbrial-type adhesion domain"/>
    <property type="match status" value="1"/>
</dbReference>
<protein>
    <submittedName>
        <fullName evidence="6">Fimbrial subunit</fullName>
    </submittedName>
</protein>
<dbReference type="Pfam" id="PF00419">
    <property type="entry name" value="Fimbrial"/>
    <property type="match status" value="1"/>
</dbReference>
<evidence type="ECO:0000313" key="6">
    <source>
        <dbReference type="EMBL" id="SUC15602.1"/>
    </source>
</evidence>
<dbReference type="GO" id="GO:0009289">
    <property type="term" value="C:pilus"/>
    <property type="evidence" value="ECO:0007669"/>
    <property type="project" value="UniProtKB-SubCell"/>
</dbReference>
<dbReference type="GO" id="GO:0043709">
    <property type="term" value="P:cell adhesion involved in single-species biofilm formation"/>
    <property type="evidence" value="ECO:0007669"/>
    <property type="project" value="TreeGrafter"/>
</dbReference>
<keyword evidence="4" id="KW-0281">Fimbrium</keyword>
<dbReference type="InterPro" id="IPR008966">
    <property type="entry name" value="Adhesion_dom_sf"/>
</dbReference>
<reference evidence="6 7" key="1">
    <citation type="submission" date="2018-06" db="EMBL/GenBank/DDBJ databases">
        <authorList>
            <consortium name="Pathogen Informatics"/>
            <person name="Doyle S."/>
        </authorList>
    </citation>
    <scope>NUCLEOTIDE SEQUENCE [LARGE SCALE GENOMIC DNA]</scope>
    <source>
        <strain evidence="6 7">NCTC10376</strain>
    </source>
</reference>
<dbReference type="PANTHER" id="PTHR33420:SF3">
    <property type="entry name" value="FIMBRIAL SUBUNIT ELFA"/>
    <property type="match status" value="1"/>
</dbReference>
<proteinExistence type="inferred from homology"/>
<evidence type="ECO:0000256" key="3">
    <source>
        <dbReference type="ARBA" id="ARBA00022729"/>
    </source>
</evidence>
<dbReference type="SUPFAM" id="SSF49401">
    <property type="entry name" value="Bacterial adhesins"/>
    <property type="match status" value="1"/>
</dbReference>
<dbReference type="InterPro" id="IPR000259">
    <property type="entry name" value="Adhesion_dom_fimbrial"/>
</dbReference>
<sequence>MNKLIYLLLPLCSLSIYSYAGGSLDISFMGNLVSTGCKLPESPYNLEVQLNKISSKYLYEYGRSQPVNFSIPIVDCYISDLNKTISIKLNSNTLVTDKGISYLKTEDSSNVLLGLLDNNDAVIKFNEKIDMARVLATGQNEQNLLNFKVYARPPVTGDLKEGAFSSTITFNIDYQ</sequence>
<comment type="subcellular location">
    <subcellularLocation>
        <location evidence="1">Fimbrium</location>
    </subcellularLocation>
</comment>
<feature type="domain" description="Fimbrial-type adhesion" evidence="5">
    <location>
        <begin position="26"/>
        <end position="175"/>
    </location>
</feature>
<evidence type="ECO:0000259" key="5">
    <source>
        <dbReference type="Pfam" id="PF00419"/>
    </source>
</evidence>
<dbReference type="PANTHER" id="PTHR33420">
    <property type="entry name" value="FIMBRIAL SUBUNIT ELFA-RELATED"/>
    <property type="match status" value="1"/>
</dbReference>
<dbReference type="InterPro" id="IPR050263">
    <property type="entry name" value="Bact_Fimbrial_Adh_Pro"/>
</dbReference>
<dbReference type="EMBL" id="UGTW01000001">
    <property type="protein sequence ID" value="SUC15602.1"/>
    <property type="molecule type" value="Genomic_DNA"/>
</dbReference>
<gene>
    <name evidence="6" type="ORF">NCTC10376_01453</name>
</gene>
<organism evidence="6 7">
    <name type="scientific">Proteus vulgaris</name>
    <dbReference type="NCBI Taxonomy" id="585"/>
    <lineage>
        <taxon>Bacteria</taxon>
        <taxon>Pseudomonadati</taxon>
        <taxon>Pseudomonadota</taxon>
        <taxon>Gammaproteobacteria</taxon>
        <taxon>Enterobacterales</taxon>
        <taxon>Morganellaceae</taxon>
        <taxon>Proteus</taxon>
    </lineage>
</organism>
<name>A0A379F844_PROVU</name>
<dbReference type="Proteomes" id="UP000254331">
    <property type="component" value="Unassembled WGS sequence"/>
</dbReference>
<evidence type="ECO:0000256" key="4">
    <source>
        <dbReference type="ARBA" id="ARBA00023263"/>
    </source>
</evidence>
<dbReference type="AlphaFoldDB" id="A0A379F844"/>
<dbReference type="RefSeq" id="WP_115370500.1">
    <property type="nucleotide sequence ID" value="NZ_UGTW01000001.1"/>
</dbReference>
<comment type="similarity">
    <text evidence="2">Belongs to the fimbrial protein family.</text>
</comment>
<evidence type="ECO:0000313" key="7">
    <source>
        <dbReference type="Proteomes" id="UP000254331"/>
    </source>
</evidence>
<dbReference type="InterPro" id="IPR036937">
    <property type="entry name" value="Adhesion_dom_fimbrial_sf"/>
</dbReference>